<evidence type="ECO:0000313" key="2">
    <source>
        <dbReference type="Proteomes" id="UP000641625"/>
    </source>
</evidence>
<organism evidence="1 2">
    <name type="scientific">Haloarcula argentinensis</name>
    <dbReference type="NCBI Taxonomy" id="43776"/>
    <lineage>
        <taxon>Archaea</taxon>
        <taxon>Methanobacteriati</taxon>
        <taxon>Methanobacteriota</taxon>
        <taxon>Stenosarchaea group</taxon>
        <taxon>Halobacteria</taxon>
        <taxon>Halobacteriales</taxon>
        <taxon>Haloarculaceae</taxon>
        <taxon>Haloarcula</taxon>
    </lineage>
</organism>
<dbReference type="EMBL" id="WOWA01000007">
    <property type="protein sequence ID" value="NLV14372.1"/>
    <property type="molecule type" value="Genomic_DNA"/>
</dbReference>
<gene>
    <name evidence="1" type="ORF">GOC77_13980</name>
</gene>
<reference evidence="1" key="1">
    <citation type="submission" date="2019-12" db="EMBL/GenBank/DDBJ databases">
        <title>Whole genome sequencing of Haloarcula argentinensis strain pws5.</title>
        <authorList>
            <person name="Verma D.K."/>
            <person name="Gopal K."/>
            <person name="Prasad E.S."/>
        </authorList>
    </citation>
    <scope>NUCLEOTIDE SEQUENCE</scope>
    <source>
        <strain evidence="1">Pws5</strain>
    </source>
</reference>
<name>A0A847U7W6_HALAR</name>
<dbReference type="Proteomes" id="UP000641625">
    <property type="component" value="Unassembled WGS sequence"/>
</dbReference>
<evidence type="ECO:0000313" key="1">
    <source>
        <dbReference type="EMBL" id="NLV14372.1"/>
    </source>
</evidence>
<proteinExistence type="predicted"/>
<dbReference type="RefSeq" id="WP_170097797.1">
    <property type="nucleotide sequence ID" value="NZ_WOWA01000007.1"/>
</dbReference>
<protein>
    <submittedName>
        <fullName evidence="1">Uncharacterized protein</fullName>
    </submittedName>
</protein>
<dbReference type="AlphaFoldDB" id="A0A847U7W6"/>
<comment type="caution">
    <text evidence="1">The sequence shown here is derived from an EMBL/GenBank/DDBJ whole genome shotgun (WGS) entry which is preliminary data.</text>
</comment>
<sequence>MGNTRRELITGGAVAAGLISAAQQVRAAFSEQPDHVTIDGYDDAKADIETYQPLLDLSNLEVRPNRQYAWRARSEEYGADWYCYWTFYTDQQGIDEADSHLPDREPVYVAVSDGAVDRVVYSTWHYAAETDDDPSQYDSTHPRLQVIAPWHGHQPSESGGEFVTLDDLSGVYGDWLANGWGVDRRSVVDPPHAEDRGNWWPESQQRDHKLAVWFHELTGGWVPDTFRLDT</sequence>
<accession>A0A847U7W6</accession>